<sequence>MMYKALVIGTSLGGLEALKAIIPLLPKDFPLAVIVVLHIGDNQNDSFIRYLNDISQLFVKEAEEKESISPGTVYFAPPNYHLLIENDKTFALSTDAKINHSRPAIDVLFETAAWYYRQDLIGVVLSGLNQDGAYGLLQINDLGGICIVQDPENAIARIMPSEAYKIAKPQFIVPLHQIADKIIELVQSQH</sequence>
<evidence type="ECO:0000256" key="1">
    <source>
        <dbReference type="ARBA" id="ARBA00022801"/>
    </source>
</evidence>
<dbReference type="CDD" id="cd16433">
    <property type="entry name" value="CheB"/>
    <property type="match status" value="1"/>
</dbReference>
<accession>A0A425Y5L0</accession>
<evidence type="ECO:0000313" key="6">
    <source>
        <dbReference type="EMBL" id="RRG23793.1"/>
    </source>
</evidence>
<dbReference type="EC" id="3.1.1.61" evidence="2"/>
<dbReference type="GO" id="GO:0006935">
    <property type="term" value="P:chemotaxis"/>
    <property type="evidence" value="ECO:0007669"/>
    <property type="project" value="UniProtKB-UniRule"/>
</dbReference>
<proteinExistence type="predicted"/>
<feature type="active site" evidence="4">
    <location>
        <position position="131"/>
    </location>
</feature>
<comment type="caution">
    <text evidence="6">The sequence shown here is derived from an EMBL/GenBank/DDBJ whole genome shotgun (WGS) entry which is preliminary data.</text>
</comment>
<dbReference type="AlphaFoldDB" id="A0A425Y5L0"/>
<dbReference type="GO" id="GO:0000156">
    <property type="term" value="F:phosphorelay response regulator activity"/>
    <property type="evidence" value="ECO:0007669"/>
    <property type="project" value="InterPro"/>
</dbReference>
<dbReference type="EMBL" id="QQWG01000003">
    <property type="protein sequence ID" value="RRG23793.1"/>
    <property type="molecule type" value="Genomic_DNA"/>
</dbReference>
<dbReference type="PANTHER" id="PTHR42872">
    <property type="entry name" value="PROTEIN-GLUTAMATE METHYLESTERASE/PROTEIN-GLUTAMINE GLUTAMINASE"/>
    <property type="match status" value="1"/>
</dbReference>
<feature type="domain" description="CheB-type methylesterase" evidence="5">
    <location>
        <begin position="1"/>
        <end position="189"/>
    </location>
</feature>
<dbReference type="Gene3D" id="3.40.50.180">
    <property type="entry name" value="Methylesterase CheB, C-terminal domain"/>
    <property type="match status" value="1"/>
</dbReference>
<evidence type="ECO:0000259" key="5">
    <source>
        <dbReference type="PROSITE" id="PS50122"/>
    </source>
</evidence>
<dbReference type="PANTHER" id="PTHR42872:SF3">
    <property type="entry name" value="PROTEIN-GLUTAMATE METHYLESTERASE_PROTEIN-GLUTAMINE GLUTAMINASE 1"/>
    <property type="match status" value="1"/>
</dbReference>
<dbReference type="PROSITE" id="PS50122">
    <property type="entry name" value="CHEB"/>
    <property type="match status" value="1"/>
</dbReference>
<keyword evidence="1 4" id="KW-0378">Hydrolase</keyword>
<organism evidence="6 7">
    <name type="scientific">Ancylomarina euxinus</name>
    <dbReference type="NCBI Taxonomy" id="2283627"/>
    <lineage>
        <taxon>Bacteria</taxon>
        <taxon>Pseudomonadati</taxon>
        <taxon>Bacteroidota</taxon>
        <taxon>Bacteroidia</taxon>
        <taxon>Marinilabiliales</taxon>
        <taxon>Marinifilaceae</taxon>
        <taxon>Ancylomarina</taxon>
    </lineage>
</organism>
<evidence type="ECO:0000256" key="2">
    <source>
        <dbReference type="ARBA" id="ARBA00039140"/>
    </source>
</evidence>
<evidence type="ECO:0000256" key="3">
    <source>
        <dbReference type="ARBA" id="ARBA00048267"/>
    </source>
</evidence>
<dbReference type="InterPro" id="IPR035909">
    <property type="entry name" value="CheB_C"/>
</dbReference>
<dbReference type="Pfam" id="PF01339">
    <property type="entry name" value="CheB_methylest"/>
    <property type="match status" value="1"/>
</dbReference>
<evidence type="ECO:0000256" key="4">
    <source>
        <dbReference type="PROSITE-ProRule" id="PRU00050"/>
    </source>
</evidence>
<dbReference type="GO" id="GO:0005737">
    <property type="term" value="C:cytoplasm"/>
    <property type="evidence" value="ECO:0007669"/>
    <property type="project" value="InterPro"/>
</dbReference>
<name>A0A425Y5L0_9BACT</name>
<feature type="active site" evidence="4">
    <location>
        <position position="11"/>
    </location>
</feature>
<keyword evidence="4" id="KW-0145">Chemotaxis</keyword>
<dbReference type="GO" id="GO:0008984">
    <property type="term" value="F:protein-glutamate methylesterase activity"/>
    <property type="evidence" value="ECO:0007669"/>
    <property type="project" value="UniProtKB-EC"/>
</dbReference>
<keyword evidence="7" id="KW-1185">Reference proteome</keyword>
<dbReference type="InterPro" id="IPR000673">
    <property type="entry name" value="Sig_transdc_resp-reg_Me-estase"/>
</dbReference>
<reference evidence="6 7" key="1">
    <citation type="submission" date="2018-07" db="EMBL/GenBank/DDBJ databases">
        <title>Draft genome sequence of Ancylomarina sp. M1P.</title>
        <authorList>
            <person name="Yadav S."/>
            <person name="Villanueva L."/>
            <person name="Damste J.S.S."/>
        </authorList>
    </citation>
    <scope>NUCLEOTIDE SEQUENCE [LARGE SCALE GENOMIC DNA]</scope>
    <source>
        <strain evidence="6 7">M1P</strain>
    </source>
</reference>
<evidence type="ECO:0000313" key="7">
    <source>
        <dbReference type="Proteomes" id="UP000285794"/>
    </source>
</evidence>
<protein>
    <recommendedName>
        <fullName evidence="2">protein-glutamate methylesterase</fullName>
        <ecNumber evidence="2">3.1.1.61</ecNumber>
    </recommendedName>
</protein>
<feature type="active site" evidence="4">
    <location>
        <position position="38"/>
    </location>
</feature>
<comment type="catalytic activity">
    <reaction evidence="3">
        <text>[protein]-L-glutamate 5-O-methyl ester + H2O = L-glutamyl-[protein] + methanol + H(+)</text>
        <dbReference type="Rhea" id="RHEA:23236"/>
        <dbReference type="Rhea" id="RHEA-COMP:10208"/>
        <dbReference type="Rhea" id="RHEA-COMP:10311"/>
        <dbReference type="ChEBI" id="CHEBI:15377"/>
        <dbReference type="ChEBI" id="CHEBI:15378"/>
        <dbReference type="ChEBI" id="CHEBI:17790"/>
        <dbReference type="ChEBI" id="CHEBI:29973"/>
        <dbReference type="ChEBI" id="CHEBI:82795"/>
        <dbReference type="EC" id="3.1.1.61"/>
    </reaction>
</comment>
<gene>
    <name evidence="6" type="ORF">DWB61_05275</name>
</gene>
<dbReference type="SUPFAM" id="SSF52738">
    <property type="entry name" value="Methylesterase CheB, C-terminal domain"/>
    <property type="match status" value="1"/>
</dbReference>
<dbReference type="OrthoDB" id="1524092at2"/>
<dbReference type="Proteomes" id="UP000285794">
    <property type="component" value="Unassembled WGS sequence"/>
</dbReference>